<evidence type="ECO:0000313" key="2">
    <source>
        <dbReference type="EMBL" id="GAU99847.1"/>
    </source>
</evidence>
<dbReference type="EMBL" id="BDGG01000005">
    <property type="protein sequence ID" value="GAU99847.1"/>
    <property type="molecule type" value="Genomic_DNA"/>
</dbReference>
<keyword evidence="1" id="KW-1133">Transmembrane helix</keyword>
<gene>
    <name evidence="2" type="primary">RvY_10787-1</name>
    <name evidence="2" type="synonym">RvY_10787.1</name>
    <name evidence="2" type="ORF">RvY_10787</name>
</gene>
<name>A0A1D1VJB5_RAMVA</name>
<evidence type="ECO:0000313" key="3">
    <source>
        <dbReference type="Proteomes" id="UP000186922"/>
    </source>
</evidence>
<accession>A0A1D1VJB5</accession>
<keyword evidence="1" id="KW-0812">Transmembrane</keyword>
<sequence>MWVLGLARSGQQYKVRYSQSFDLSSWFPAVPWQTIFYLLVTLSAVTGQYGIGINMMSGYYGGGLGYGGYGGYSGYGPISSIYGAQPVALGGYGIGGGLGGIGGLGYGGLGGGLAAGGLRRPGGGQSNQYPYIDPDVYWLLAGAPSLSTNCLSITLVFCSLTLHYLIRF</sequence>
<keyword evidence="3" id="KW-1185">Reference proteome</keyword>
<organism evidence="2 3">
    <name type="scientific">Ramazzottius varieornatus</name>
    <name type="common">Water bear</name>
    <name type="synonym">Tardigrade</name>
    <dbReference type="NCBI Taxonomy" id="947166"/>
    <lineage>
        <taxon>Eukaryota</taxon>
        <taxon>Metazoa</taxon>
        <taxon>Ecdysozoa</taxon>
        <taxon>Tardigrada</taxon>
        <taxon>Eutardigrada</taxon>
        <taxon>Parachela</taxon>
        <taxon>Hypsibioidea</taxon>
        <taxon>Ramazzottiidae</taxon>
        <taxon>Ramazzottius</taxon>
    </lineage>
</organism>
<reference evidence="2 3" key="1">
    <citation type="journal article" date="2016" name="Nat. Commun.">
        <title>Extremotolerant tardigrade genome and improved radiotolerance of human cultured cells by tardigrade-unique protein.</title>
        <authorList>
            <person name="Hashimoto T."/>
            <person name="Horikawa D.D."/>
            <person name="Saito Y."/>
            <person name="Kuwahara H."/>
            <person name="Kozuka-Hata H."/>
            <person name="Shin-I T."/>
            <person name="Minakuchi Y."/>
            <person name="Ohishi K."/>
            <person name="Motoyama A."/>
            <person name="Aizu T."/>
            <person name="Enomoto A."/>
            <person name="Kondo K."/>
            <person name="Tanaka S."/>
            <person name="Hara Y."/>
            <person name="Koshikawa S."/>
            <person name="Sagara H."/>
            <person name="Miura T."/>
            <person name="Yokobori S."/>
            <person name="Miyagawa K."/>
            <person name="Suzuki Y."/>
            <person name="Kubo T."/>
            <person name="Oyama M."/>
            <person name="Kohara Y."/>
            <person name="Fujiyama A."/>
            <person name="Arakawa K."/>
            <person name="Katayama T."/>
            <person name="Toyoda A."/>
            <person name="Kunieda T."/>
        </authorList>
    </citation>
    <scope>NUCLEOTIDE SEQUENCE [LARGE SCALE GENOMIC DNA]</scope>
    <source>
        <strain evidence="2 3">YOKOZUNA-1</strain>
    </source>
</reference>
<keyword evidence="1" id="KW-0472">Membrane</keyword>
<feature type="transmembrane region" description="Helical" evidence="1">
    <location>
        <begin position="30"/>
        <end position="51"/>
    </location>
</feature>
<comment type="caution">
    <text evidence="2">The sequence shown here is derived from an EMBL/GenBank/DDBJ whole genome shotgun (WGS) entry which is preliminary data.</text>
</comment>
<evidence type="ECO:0000256" key="1">
    <source>
        <dbReference type="SAM" id="Phobius"/>
    </source>
</evidence>
<dbReference type="Proteomes" id="UP000186922">
    <property type="component" value="Unassembled WGS sequence"/>
</dbReference>
<dbReference type="AlphaFoldDB" id="A0A1D1VJB5"/>
<protein>
    <submittedName>
        <fullName evidence="2">Uncharacterized protein</fullName>
    </submittedName>
</protein>
<feature type="transmembrane region" description="Helical" evidence="1">
    <location>
        <begin position="136"/>
        <end position="166"/>
    </location>
</feature>
<proteinExistence type="predicted"/>